<evidence type="ECO:0000256" key="4">
    <source>
        <dbReference type="ARBA" id="ARBA00022824"/>
    </source>
</evidence>
<keyword evidence="5" id="KW-0294">Fucose metabolism</keyword>
<dbReference type="AlphaFoldDB" id="A0AAD6WLU5"/>
<feature type="non-terminal residue" evidence="9">
    <location>
        <position position="1"/>
    </location>
</feature>
<reference evidence="9" key="1">
    <citation type="submission" date="2023-03" db="EMBL/GenBank/DDBJ databases">
        <title>Massive genome expansion in bonnet fungi (Mycena s.s.) driven by repeated elements and novel gene families across ecological guilds.</title>
        <authorList>
            <consortium name="Lawrence Berkeley National Laboratory"/>
            <person name="Harder C.B."/>
            <person name="Miyauchi S."/>
            <person name="Viragh M."/>
            <person name="Kuo A."/>
            <person name="Thoen E."/>
            <person name="Andreopoulos B."/>
            <person name="Lu D."/>
            <person name="Skrede I."/>
            <person name="Drula E."/>
            <person name="Henrissat B."/>
            <person name="Morin E."/>
            <person name="Kohler A."/>
            <person name="Barry K."/>
            <person name="LaButti K."/>
            <person name="Morin E."/>
            <person name="Salamov A."/>
            <person name="Lipzen A."/>
            <person name="Mereny Z."/>
            <person name="Hegedus B."/>
            <person name="Baldrian P."/>
            <person name="Stursova M."/>
            <person name="Weitz H."/>
            <person name="Taylor A."/>
            <person name="Grigoriev I.V."/>
            <person name="Nagy L.G."/>
            <person name="Martin F."/>
            <person name="Kauserud H."/>
        </authorList>
    </citation>
    <scope>NUCLEOTIDE SEQUENCE</scope>
    <source>
        <strain evidence="9">CBHHK200</strain>
    </source>
</reference>
<dbReference type="CDD" id="cd11296">
    <property type="entry name" value="O-FucT_like"/>
    <property type="match status" value="1"/>
</dbReference>
<dbReference type="PANTHER" id="PTHR13398">
    <property type="entry name" value="GDP-FUCOSE PROTEIN O-FUCOSYLTRANSFERASE 2"/>
    <property type="match status" value="1"/>
</dbReference>
<keyword evidence="4" id="KW-0256">Endoplasmic reticulum</keyword>
<dbReference type="Gene3D" id="3.40.50.11350">
    <property type="match status" value="1"/>
</dbReference>
<keyword evidence="3" id="KW-0808">Transferase</keyword>
<evidence type="ECO:0000256" key="6">
    <source>
        <dbReference type="ARBA" id="ARBA00023277"/>
    </source>
</evidence>
<dbReference type="PANTHER" id="PTHR13398:SF0">
    <property type="entry name" value="GDP-FUCOSE PROTEIN O-FUCOSYLTRANSFERASE 2"/>
    <property type="match status" value="1"/>
</dbReference>
<protein>
    <recommendedName>
        <fullName evidence="8">GDP-fucose protein O-fucosyltransferase 2</fullName>
    </recommendedName>
</protein>
<organism evidence="9 10">
    <name type="scientific">Mycena alexandri</name>
    <dbReference type="NCBI Taxonomy" id="1745969"/>
    <lineage>
        <taxon>Eukaryota</taxon>
        <taxon>Fungi</taxon>
        <taxon>Dikarya</taxon>
        <taxon>Basidiomycota</taxon>
        <taxon>Agaricomycotina</taxon>
        <taxon>Agaricomycetes</taxon>
        <taxon>Agaricomycetidae</taxon>
        <taxon>Agaricales</taxon>
        <taxon>Marasmiineae</taxon>
        <taxon>Mycenaceae</taxon>
        <taxon>Mycena</taxon>
    </lineage>
</organism>
<comment type="similarity">
    <text evidence="7">Belongs to the glycosyltransferase 68 family.</text>
</comment>
<evidence type="ECO:0000256" key="2">
    <source>
        <dbReference type="ARBA" id="ARBA00004922"/>
    </source>
</evidence>
<evidence type="ECO:0000313" key="9">
    <source>
        <dbReference type="EMBL" id="KAJ7015966.1"/>
    </source>
</evidence>
<evidence type="ECO:0000256" key="1">
    <source>
        <dbReference type="ARBA" id="ARBA00004240"/>
    </source>
</evidence>
<dbReference type="GO" id="GO:0046922">
    <property type="term" value="F:peptide-O-fucosyltransferase activity"/>
    <property type="evidence" value="ECO:0007669"/>
    <property type="project" value="InterPro"/>
</dbReference>
<keyword evidence="10" id="KW-1185">Reference proteome</keyword>
<evidence type="ECO:0000256" key="3">
    <source>
        <dbReference type="ARBA" id="ARBA00022679"/>
    </source>
</evidence>
<dbReference type="GO" id="GO:0006004">
    <property type="term" value="P:fucose metabolic process"/>
    <property type="evidence" value="ECO:0007669"/>
    <property type="project" value="UniProtKB-KW"/>
</dbReference>
<dbReference type="GO" id="GO:0005783">
    <property type="term" value="C:endoplasmic reticulum"/>
    <property type="evidence" value="ECO:0007669"/>
    <property type="project" value="UniProtKB-SubCell"/>
</dbReference>
<proteinExistence type="inferred from homology"/>
<dbReference type="Proteomes" id="UP001218188">
    <property type="component" value="Unassembled WGS sequence"/>
</dbReference>
<comment type="caution">
    <text evidence="9">The sequence shown here is derived from an EMBL/GenBank/DDBJ whole genome shotgun (WGS) entry which is preliminary data.</text>
</comment>
<evidence type="ECO:0000256" key="5">
    <source>
        <dbReference type="ARBA" id="ARBA00023253"/>
    </source>
</evidence>
<comment type="pathway">
    <text evidence="2">Protein modification; protein glycosylation.</text>
</comment>
<sequence>DNLRPNLRYITSWPANGWSNQVIQYMNLIYLAQLTERVPIIPRFRPVHMGANASHLDFSDVFDLPRLQQELGMTSVLEWRQIKDLNSETVDELGCWDIQDKTWEADRLYLEPPVDLKLDISYSRAPEWVRASDGGASPKTLLWPLASLVYLTEHTNGLERLPAELSPLHRVELSPDEHLFCCNSMYFGVEMLGEVRDISPAWHAVGRHMRWTAKVEEIAMRYVRQTLGVTPRESIPPFFAVHIRRGDFVIWCNIAGVTAQECFAPLSAFARRVDEMRAALFEGRGVSVERVIVTSDEEDPDWWAAVSSLGWLRPDHSQTVELYGPWYPMFIDAVIQSTAAGFVGTDTSTVSILSRRRVAEMGGLSEMVRWGWRGADDH</sequence>
<keyword evidence="6" id="KW-0119">Carbohydrate metabolism</keyword>
<evidence type="ECO:0000313" key="10">
    <source>
        <dbReference type="Proteomes" id="UP001218188"/>
    </source>
</evidence>
<dbReference type="EMBL" id="JARJCM010000684">
    <property type="protein sequence ID" value="KAJ7015966.1"/>
    <property type="molecule type" value="Genomic_DNA"/>
</dbReference>
<name>A0AAD6WLU5_9AGAR</name>
<accession>A0AAD6WLU5</accession>
<dbReference type="InterPro" id="IPR045130">
    <property type="entry name" value="OFUT2-like"/>
</dbReference>
<comment type="subcellular location">
    <subcellularLocation>
        <location evidence="1">Endoplasmic reticulum</location>
    </subcellularLocation>
</comment>
<gene>
    <name evidence="9" type="ORF">C8F04DRAFT_983903</name>
</gene>
<evidence type="ECO:0000256" key="7">
    <source>
        <dbReference type="ARBA" id="ARBA00025803"/>
    </source>
</evidence>
<evidence type="ECO:0000256" key="8">
    <source>
        <dbReference type="ARBA" id="ARBA00026232"/>
    </source>
</evidence>
<dbReference type="InterPro" id="IPR019378">
    <property type="entry name" value="GDP-Fuc_O-FucTrfase"/>
</dbReference>
<dbReference type="Pfam" id="PF10250">
    <property type="entry name" value="O-FucT"/>
    <property type="match status" value="1"/>
</dbReference>